<evidence type="ECO:0000313" key="2">
    <source>
        <dbReference type="Proteomes" id="UP000739411"/>
    </source>
</evidence>
<sequence>MQAESHRALWDMSMFNLPNLQGDEPPADAGPLALKKMRWCRLSWSRRQPETYGLHAHIFRDMGQQ</sequence>
<protein>
    <submittedName>
        <fullName evidence="1">Uncharacterized protein</fullName>
    </submittedName>
</protein>
<comment type="caution">
    <text evidence="1">The sequence shown here is derived from an EMBL/GenBank/DDBJ whole genome shotgun (WGS) entry which is preliminary data.</text>
</comment>
<name>A0A935K0N0_9RHOO</name>
<organism evidence="1 2">
    <name type="scientific">Candidatus Dechloromonas phosphorivorans</name>
    <dbReference type="NCBI Taxonomy" id="2899244"/>
    <lineage>
        <taxon>Bacteria</taxon>
        <taxon>Pseudomonadati</taxon>
        <taxon>Pseudomonadota</taxon>
        <taxon>Betaproteobacteria</taxon>
        <taxon>Rhodocyclales</taxon>
        <taxon>Azonexaceae</taxon>
        <taxon>Dechloromonas</taxon>
    </lineage>
</organism>
<dbReference type="EMBL" id="JADJMS010000050">
    <property type="protein sequence ID" value="MBK7417263.1"/>
    <property type="molecule type" value="Genomic_DNA"/>
</dbReference>
<accession>A0A935K0N0</accession>
<evidence type="ECO:0000313" key="1">
    <source>
        <dbReference type="EMBL" id="MBK7417263.1"/>
    </source>
</evidence>
<dbReference type="AlphaFoldDB" id="A0A935K0N0"/>
<proteinExistence type="predicted"/>
<reference evidence="1 2" key="1">
    <citation type="submission" date="2020-10" db="EMBL/GenBank/DDBJ databases">
        <title>Connecting structure to function with the recovery of over 1000 high-quality activated sludge metagenome-assembled genomes encoding full-length rRNA genes using long-read sequencing.</title>
        <authorList>
            <person name="Singleton C.M."/>
            <person name="Petriglieri F."/>
            <person name="Kristensen J.M."/>
            <person name="Kirkegaard R.H."/>
            <person name="Michaelsen T.Y."/>
            <person name="Andersen M.H."/>
            <person name="Karst S.M."/>
            <person name="Dueholm M.S."/>
            <person name="Nielsen P.H."/>
            <person name="Albertsen M."/>
        </authorList>
    </citation>
    <scope>NUCLEOTIDE SEQUENCE [LARGE SCALE GENOMIC DNA]</scope>
    <source>
        <strain evidence="1">EsbW_18-Q3-R4-48_BATAC.463</strain>
    </source>
</reference>
<dbReference type="Proteomes" id="UP000739411">
    <property type="component" value="Unassembled WGS sequence"/>
</dbReference>
<gene>
    <name evidence="1" type="ORF">IPJ38_21365</name>
</gene>